<sequence>MTGKLISIAIAIVVVVGGGAFYGGIKYAEYKNPRGQFSRADLQNISPEERQQRLQQFGGASAGLRNVTQGNRTPGGFASGEILSKNDKSVTVKLQDGGSKIVFLSDSTKITKSAEGTLNDLEVGKNITVNGTANSDGSVTAQMIQLRPINSNQ</sequence>
<dbReference type="EMBL" id="MHQY01000039">
    <property type="protein sequence ID" value="OHA12810.1"/>
    <property type="molecule type" value="Genomic_DNA"/>
</dbReference>
<gene>
    <name evidence="2" type="ORF">A3G49_03850</name>
</gene>
<protein>
    <submittedName>
        <fullName evidence="2">Uncharacterized protein</fullName>
    </submittedName>
</protein>
<evidence type="ECO:0000256" key="1">
    <source>
        <dbReference type="SAM" id="Phobius"/>
    </source>
</evidence>
<evidence type="ECO:0000313" key="3">
    <source>
        <dbReference type="Proteomes" id="UP000177171"/>
    </source>
</evidence>
<comment type="caution">
    <text evidence="2">The sequence shown here is derived from an EMBL/GenBank/DDBJ whole genome shotgun (WGS) entry which is preliminary data.</text>
</comment>
<evidence type="ECO:0000313" key="2">
    <source>
        <dbReference type="EMBL" id="OHA12810.1"/>
    </source>
</evidence>
<keyword evidence="1" id="KW-0812">Transmembrane</keyword>
<name>A0A1G2LMD7_9BACT</name>
<dbReference type="Proteomes" id="UP000177171">
    <property type="component" value="Unassembled WGS sequence"/>
</dbReference>
<feature type="transmembrane region" description="Helical" evidence="1">
    <location>
        <begin position="6"/>
        <end position="25"/>
    </location>
</feature>
<organism evidence="2 3">
    <name type="scientific">Candidatus Sungbacteria bacterium RIFCSPLOWO2_12_FULL_41_11</name>
    <dbReference type="NCBI Taxonomy" id="1802286"/>
    <lineage>
        <taxon>Bacteria</taxon>
        <taxon>Candidatus Sungiibacteriota</taxon>
    </lineage>
</organism>
<dbReference type="AlphaFoldDB" id="A0A1G2LMD7"/>
<reference evidence="2 3" key="1">
    <citation type="journal article" date="2016" name="Nat. Commun.">
        <title>Thousands of microbial genomes shed light on interconnected biogeochemical processes in an aquifer system.</title>
        <authorList>
            <person name="Anantharaman K."/>
            <person name="Brown C.T."/>
            <person name="Hug L.A."/>
            <person name="Sharon I."/>
            <person name="Castelle C.J."/>
            <person name="Probst A.J."/>
            <person name="Thomas B.C."/>
            <person name="Singh A."/>
            <person name="Wilkins M.J."/>
            <person name="Karaoz U."/>
            <person name="Brodie E.L."/>
            <person name="Williams K.H."/>
            <person name="Hubbard S.S."/>
            <person name="Banfield J.F."/>
        </authorList>
    </citation>
    <scope>NUCLEOTIDE SEQUENCE [LARGE SCALE GENOMIC DNA]</scope>
</reference>
<proteinExistence type="predicted"/>
<keyword evidence="1" id="KW-1133">Transmembrane helix</keyword>
<keyword evidence="1" id="KW-0472">Membrane</keyword>
<accession>A0A1G2LMD7</accession>